<feature type="transmembrane region" description="Helical" evidence="6">
    <location>
        <begin position="673"/>
        <end position="692"/>
    </location>
</feature>
<feature type="transmembrane region" description="Helical" evidence="6">
    <location>
        <begin position="515"/>
        <end position="539"/>
    </location>
</feature>
<feature type="transmembrane region" description="Helical" evidence="6">
    <location>
        <begin position="551"/>
        <end position="568"/>
    </location>
</feature>
<dbReference type="PANTHER" id="PTHR37422">
    <property type="entry name" value="TEICHURONIC ACID BIOSYNTHESIS PROTEIN TUAE"/>
    <property type="match status" value="1"/>
</dbReference>
<accession>A0A1C4X692</accession>
<proteinExistence type="predicted"/>
<feature type="transmembrane region" description="Helical" evidence="6">
    <location>
        <begin position="188"/>
        <end position="207"/>
    </location>
</feature>
<dbReference type="AlphaFoldDB" id="A0A1C4X692"/>
<organism evidence="8 9">
    <name type="scientific">Micromonospora chaiyaphumensis</name>
    <dbReference type="NCBI Taxonomy" id="307119"/>
    <lineage>
        <taxon>Bacteria</taxon>
        <taxon>Bacillati</taxon>
        <taxon>Actinomycetota</taxon>
        <taxon>Actinomycetes</taxon>
        <taxon>Micromonosporales</taxon>
        <taxon>Micromonosporaceae</taxon>
        <taxon>Micromonospora</taxon>
    </lineage>
</organism>
<feature type="transmembrane region" description="Helical" evidence="6">
    <location>
        <begin position="635"/>
        <end position="653"/>
    </location>
</feature>
<keyword evidence="3 6" id="KW-1133">Transmembrane helix</keyword>
<dbReference type="InterPro" id="IPR007016">
    <property type="entry name" value="O-antigen_ligase-rel_domated"/>
</dbReference>
<protein>
    <submittedName>
        <fullName evidence="8">Membrane protein involved in the export of O-antigen and teichoic acid</fullName>
    </submittedName>
</protein>
<feature type="transmembrane region" description="Helical" evidence="6">
    <location>
        <begin position="418"/>
        <end position="440"/>
    </location>
</feature>
<feature type="transmembrane region" description="Helical" evidence="6">
    <location>
        <begin position="81"/>
        <end position="104"/>
    </location>
</feature>
<keyword evidence="4 6" id="KW-0472">Membrane</keyword>
<comment type="subcellular location">
    <subcellularLocation>
        <location evidence="1">Membrane</location>
        <topology evidence="1">Multi-pass membrane protein</topology>
    </subcellularLocation>
</comment>
<feature type="transmembrane region" description="Helical" evidence="6">
    <location>
        <begin position="391"/>
        <end position="411"/>
    </location>
</feature>
<evidence type="ECO:0000256" key="2">
    <source>
        <dbReference type="ARBA" id="ARBA00022692"/>
    </source>
</evidence>
<dbReference type="GO" id="GO:0016020">
    <property type="term" value="C:membrane"/>
    <property type="evidence" value="ECO:0007669"/>
    <property type="project" value="UniProtKB-SubCell"/>
</dbReference>
<feature type="transmembrane region" description="Helical" evidence="6">
    <location>
        <begin position="125"/>
        <end position="143"/>
    </location>
</feature>
<dbReference type="RefSeq" id="WP_091263399.1">
    <property type="nucleotide sequence ID" value="NZ_FMCS01000005.1"/>
</dbReference>
<keyword evidence="2 6" id="KW-0812">Transmembrane</keyword>
<evidence type="ECO:0000313" key="8">
    <source>
        <dbReference type="EMBL" id="SCF03955.1"/>
    </source>
</evidence>
<feature type="transmembrane region" description="Helical" evidence="6">
    <location>
        <begin position="843"/>
        <end position="865"/>
    </location>
</feature>
<feature type="transmembrane region" description="Helical" evidence="6">
    <location>
        <begin position="580"/>
        <end position="597"/>
    </location>
</feature>
<feature type="transmembrane region" description="Helical" evidence="6">
    <location>
        <begin position="278"/>
        <end position="310"/>
    </location>
</feature>
<gene>
    <name evidence="8" type="ORF">GA0070214_105161</name>
</gene>
<feature type="transmembrane region" description="Helical" evidence="6">
    <location>
        <begin position="155"/>
        <end position="176"/>
    </location>
</feature>
<dbReference type="EMBL" id="FMCS01000005">
    <property type="protein sequence ID" value="SCF03955.1"/>
    <property type="molecule type" value="Genomic_DNA"/>
</dbReference>
<evidence type="ECO:0000259" key="7">
    <source>
        <dbReference type="Pfam" id="PF04932"/>
    </source>
</evidence>
<name>A0A1C4X692_9ACTN</name>
<evidence type="ECO:0000256" key="4">
    <source>
        <dbReference type="ARBA" id="ARBA00023136"/>
    </source>
</evidence>
<feature type="domain" description="O-antigen ligase-related" evidence="7">
    <location>
        <begin position="705"/>
        <end position="858"/>
    </location>
</feature>
<evidence type="ECO:0000256" key="6">
    <source>
        <dbReference type="SAM" id="Phobius"/>
    </source>
</evidence>
<feature type="transmembrane region" description="Helical" evidence="6">
    <location>
        <begin position="213"/>
        <end position="231"/>
    </location>
</feature>
<sequence length="923" mass="94147">MSTGYTASGALAGTSRRLRRTALHAAPTTTRADGHSGDRSRTRALISATAGTAGTRIGTLLVSLVAGVVAARALGPHDRGLLAVAIASSAVFSTMFALGIDTANLRLAGRSAELHRYAALTSVRYALPLGAAAGAVWGLVGYLGGPTARLGLDLATFRLTLALCPVVLLAALLGAAEIGRGRAATYNLTVIGSLVAYLAALVVLVTVDRASPATVLGAYLLGQVGGLVVLLRQVVGGRHLARPAPETRREYWSSARRGFAPNVAHFSMVRVQVPLTQVLVGASAVGVYSVALALAETLLIVPIALSLILVPTVANGHADWHQVARLAGRSLVVTVLSAAALAAAGPLLVATLYGDRFAPAVPVLWALLPGVVIFALARVAQSYLTATDRPAGTLVAAVAASVVGCGLMVALVPRFGAVGAGVAASAGFVVYATVIAAVFLRLNPARRAVTATTPGTTLGGSVPTGERTPRRGGTPPGGSWNGWFLALVLAVGGGAVAGVTVSLGSGLPMSTVQLAGAVVVAVLATLLPGAGLYGLALLAPLSQLPALPLPAVPAMLLCGLCCLFGTVLRRRLPVGNRVGAALLVALVSWLLISITLINPDVTLPRAFSVVAVVALPLVVLPLVAPGGGLGGRVMLAFAFATAGVGLVRLVTVAREGDLASAGPLAGDAPTYNHNAWGCLLVIALAVLLARLAATSRAPLRVLTLAAVLLTLVSIGYSYSRSAYLGALAVVVGFALRRPARSVAWAGLLAAVTLALGVTSALLPSTIVDRITGTATGDTLDLSSSIRLDLWTAALRMAADHPVIGVGYLNFNTRLAEYFVPTQTDAHAYTGLEWSQLAHPHNQYLMLLTETGLVGTVLVGGLLVLTVRSVWRRYRARVEWTAEAALLALLGVGIASLTGEPLLAPAVLVPFVLLLSTATRKTTP</sequence>
<dbReference type="Proteomes" id="UP000199629">
    <property type="component" value="Unassembled WGS sequence"/>
</dbReference>
<feature type="transmembrane region" description="Helical" evidence="6">
    <location>
        <begin position="330"/>
        <end position="353"/>
    </location>
</feature>
<feature type="transmembrane region" description="Helical" evidence="6">
    <location>
        <begin position="483"/>
        <end position="503"/>
    </location>
</feature>
<dbReference type="PANTHER" id="PTHR37422:SF13">
    <property type="entry name" value="LIPOPOLYSACCHARIDE BIOSYNTHESIS PROTEIN PA4999-RELATED"/>
    <property type="match status" value="1"/>
</dbReference>
<dbReference type="InterPro" id="IPR051533">
    <property type="entry name" value="WaaL-like"/>
</dbReference>
<feature type="transmembrane region" description="Helical" evidence="6">
    <location>
        <begin position="746"/>
        <end position="766"/>
    </location>
</feature>
<dbReference type="Pfam" id="PF04932">
    <property type="entry name" value="Wzy_C"/>
    <property type="match status" value="1"/>
</dbReference>
<evidence type="ECO:0000313" key="9">
    <source>
        <dbReference type="Proteomes" id="UP000199629"/>
    </source>
</evidence>
<feature type="transmembrane region" description="Helical" evidence="6">
    <location>
        <begin position="360"/>
        <end position="379"/>
    </location>
</feature>
<feature type="transmembrane region" description="Helical" evidence="6">
    <location>
        <begin position="603"/>
        <end position="623"/>
    </location>
</feature>
<keyword evidence="9" id="KW-1185">Reference proteome</keyword>
<evidence type="ECO:0000256" key="1">
    <source>
        <dbReference type="ARBA" id="ARBA00004141"/>
    </source>
</evidence>
<reference evidence="9" key="1">
    <citation type="submission" date="2016-06" db="EMBL/GenBank/DDBJ databases">
        <authorList>
            <person name="Varghese N."/>
            <person name="Submissions Spin"/>
        </authorList>
    </citation>
    <scope>NUCLEOTIDE SEQUENCE [LARGE SCALE GENOMIC DNA]</scope>
    <source>
        <strain evidence="9">DSM 45246</strain>
    </source>
</reference>
<feature type="region of interest" description="Disordered" evidence="5">
    <location>
        <begin position="451"/>
        <end position="476"/>
    </location>
</feature>
<evidence type="ECO:0000256" key="3">
    <source>
        <dbReference type="ARBA" id="ARBA00022989"/>
    </source>
</evidence>
<evidence type="ECO:0000256" key="5">
    <source>
        <dbReference type="SAM" id="MobiDB-lite"/>
    </source>
</evidence>